<dbReference type="OrthoDB" id="884299at2"/>
<accession>A0A3D8L3H1</accession>
<dbReference type="AlphaFoldDB" id="A0A3D8L3H1"/>
<dbReference type="GO" id="GO:0006313">
    <property type="term" value="P:DNA transposition"/>
    <property type="evidence" value="ECO:0007669"/>
    <property type="project" value="InterPro"/>
</dbReference>
<dbReference type="InterPro" id="IPR002514">
    <property type="entry name" value="Transposase_8"/>
</dbReference>
<keyword evidence="2" id="KW-1185">Reference proteome</keyword>
<evidence type="ECO:0008006" key="3">
    <source>
        <dbReference type="Google" id="ProtNLM"/>
    </source>
</evidence>
<comment type="caution">
    <text evidence="1">The sequence shown here is derived from an EMBL/GenBank/DDBJ whole genome shotgun (WGS) entry which is preliminary data.</text>
</comment>
<dbReference type="SUPFAM" id="SSF46689">
    <property type="entry name" value="Homeodomain-like"/>
    <property type="match status" value="1"/>
</dbReference>
<dbReference type="Proteomes" id="UP000256708">
    <property type="component" value="Unassembled WGS sequence"/>
</dbReference>
<reference evidence="2" key="1">
    <citation type="submission" date="2018-08" db="EMBL/GenBank/DDBJ databases">
        <authorList>
            <person name="Liu Z.-W."/>
            <person name="Du Z.-J."/>
        </authorList>
    </citation>
    <scope>NUCLEOTIDE SEQUENCE [LARGE SCALE GENOMIC DNA]</scope>
    <source>
        <strain evidence="2">H4X</strain>
    </source>
</reference>
<name>A0A3D8L3H1_9BACT</name>
<dbReference type="Pfam" id="PF01527">
    <property type="entry name" value="HTH_Tnp_1"/>
    <property type="match status" value="1"/>
</dbReference>
<organism evidence="1 2">
    <name type="scientific">Pontibacter diazotrophicus</name>
    <dbReference type="NCBI Taxonomy" id="1400979"/>
    <lineage>
        <taxon>Bacteria</taxon>
        <taxon>Pseudomonadati</taxon>
        <taxon>Bacteroidota</taxon>
        <taxon>Cytophagia</taxon>
        <taxon>Cytophagales</taxon>
        <taxon>Hymenobacteraceae</taxon>
        <taxon>Pontibacter</taxon>
    </lineage>
</organism>
<dbReference type="GO" id="GO:0004803">
    <property type="term" value="F:transposase activity"/>
    <property type="evidence" value="ECO:0007669"/>
    <property type="project" value="InterPro"/>
</dbReference>
<evidence type="ECO:0000313" key="2">
    <source>
        <dbReference type="Proteomes" id="UP000256708"/>
    </source>
</evidence>
<dbReference type="Gene3D" id="1.10.10.60">
    <property type="entry name" value="Homeodomain-like"/>
    <property type="match status" value="1"/>
</dbReference>
<sequence length="110" mass="12790">MERRVFDASFKRMAIDLSYARGSVKEVADELGIYSGRLSKWRQKDSLTVRSAEGLTEEQREIKRLKEAQLERDGPDADARLRVKKGGEHLLLGRRRIYGFIKEHRNQFPA</sequence>
<dbReference type="EMBL" id="QRGR01000035">
    <property type="protein sequence ID" value="RDV11971.1"/>
    <property type="molecule type" value="Genomic_DNA"/>
</dbReference>
<proteinExistence type="predicted"/>
<dbReference type="GO" id="GO:0003677">
    <property type="term" value="F:DNA binding"/>
    <property type="evidence" value="ECO:0007669"/>
    <property type="project" value="InterPro"/>
</dbReference>
<dbReference type="InterPro" id="IPR009057">
    <property type="entry name" value="Homeodomain-like_sf"/>
</dbReference>
<evidence type="ECO:0000313" key="1">
    <source>
        <dbReference type="EMBL" id="RDV11971.1"/>
    </source>
</evidence>
<protein>
    <recommendedName>
        <fullName evidence="3">Transposase</fullName>
    </recommendedName>
</protein>
<dbReference type="RefSeq" id="WP_115567912.1">
    <property type="nucleotide sequence ID" value="NZ_QRGR01000035.1"/>
</dbReference>
<gene>
    <name evidence="1" type="ORF">DXT99_22835</name>
</gene>